<keyword evidence="2" id="KW-1185">Reference proteome</keyword>
<evidence type="ECO:0000313" key="1">
    <source>
        <dbReference type="EMBL" id="KAK3052398.1"/>
    </source>
</evidence>
<organism evidence="1 2">
    <name type="scientific">Extremus antarcticus</name>
    <dbReference type="NCBI Taxonomy" id="702011"/>
    <lineage>
        <taxon>Eukaryota</taxon>
        <taxon>Fungi</taxon>
        <taxon>Dikarya</taxon>
        <taxon>Ascomycota</taxon>
        <taxon>Pezizomycotina</taxon>
        <taxon>Dothideomycetes</taxon>
        <taxon>Dothideomycetidae</taxon>
        <taxon>Mycosphaerellales</taxon>
        <taxon>Extremaceae</taxon>
        <taxon>Extremus</taxon>
    </lineage>
</organism>
<accession>A0AAJ0DEM9</accession>
<evidence type="ECO:0000313" key="2">
    <source>
        <dbReference type="Proteomes" id="UP001271007"/>
    </source>
</evidence>
<dbReference type="AlphaFoldDB" id="A0AAJ0DEM9"/>
<dbReference type="Proteomes" id="UP001271007">
    <property type="component" value="Unassembled WGS sequence"/>
</dbReference>
<dbReference type="EMBL" id="JAWDJX010000021">
    <property type="protein sequence ID" value="KAK3052398.1"/>
    <property type="molecule type" value="Genomic_DNA"/>
</dbReference>
<comment type="caution">
    <text evidence="1">The sequence shown here is derived from an EMBL/GenBank/DDBJ whole genome shotgun (WGS) entry which is preliminary data.</text>
</comment>
<protein>
    <submittedName>
        <fullName evidence="1">Uncharacterized protein</fullName>
    </submittedName>
</protein>
<reference evidence="1" key="1">
    <citation type="submission" date="2023-04" db="EMBL/GenBank/DDBJ databases">
        <title>Black Yeasts Isolated from many extreme environments.</title>
        <authorList>
            <person name="Coleine C."/>
            <person name="Stajich J.E."/>
            <person name="Selbmann L."/>
        </authorList>
    </citation>
    <scope>NUCLEOTIDE SEQUENCE</scope>
    <source>
        <strain evidence="1">CCFEE 5312</strain>
    </source>
</reference>
<name>A0AAJ0DEM9_9PEZI</name>
<gene>
    <name evidence="1" type="ORF">LTR09_006608</name>
</gene>
<sequence length="124" mass="14248">MEFTLDGFRLFIPPTPTTSHFIMVVDINSIFYDIECPASNTTSWTDLRLRAVKDPAILFPPAQRTIHQHDKTASATALLVSIESRNGDVFTGTKTGVVHVRETPHRLMTWERWQRWKAPRSRGR</sequence>
<proteinExistence type="predicted"/>